<dbReference type="InterPro" id="IPR036291">
    <property type="entry name" value="NAD(P)-bd_dom_sf"/>
</dbReference>
<gene>
    <name evidence="3" type="ORF">UY98_C0002G0002</name>
</gene>
<dbReference type="PATRIC" id="fig|1618672.3.peg.36"/>
<comment type="caution">
    <text evidence="3">The sequence shown here is derived from an EMBL/GenBank/DDBJ whole genome shotgun (WGS) entry which is preliminary data.</text>
</comment>
<dbReference type="EMBL" id="LCSD01000002">
    <property type="protein sequence ID" value="KKW47907.1"/>
    <property type="molecule type" value="Genomic_DNA"/>
</dbReference>
<evidence type="ECO:0000256" key="1">
    <source>
        <dbReference type="ARBA" id="ARBA00007637"/>
    </source>
</evidence>
<reference evidence="3 4" key="1">
    <citation type="journal article" date="2015" name="Nature">
        <title>rRNA introns, odd ribosomes, and small enigmatic genomes across a large radiation of phyla.</title>
        <authorList>
            <person name="Brown C.T."/>
            <person name="Hug L.A."/>
            <person name="Thomas B.C."/>
            <person name="Sharon I."/>
            <person name="Castelle C.J."/>
            <person name="Singh A."/>
            <person name="Wilkins M.J."/>
            <person name="Williams K.H."/>
            <person name="Banfield J.F."/>
        </authorList>
    </citation>
    <scope>NUCLEOTIDE SEQUENCE [LARGE SCALE GENOMIC DNA]</scope>
</reference>
<evidence type="ECO:0000313" key="4">
    <source>
        <dbReference type="Proteomes" id="UP000034789"/>
    </source>
</evidence>
<sequence>MTYLVTGGAGFIGSHISAALLKAGHAVRIFDDFSSGKRENIPAGADVITGDVCSLDALRLACVGVDGVFHLAALPRVQLSIDKPLETNEVNITGTLNVLLAARDAKVRRVVYTASSSAYGDQPTLPLHEDMKVNPKSPYGLQKYVGEEYAKVASLCWGLETVSLRYFNVYGPRLTFAGAYVTVIAVFLKQKAAGQPLTITGDGTQTRDFTYVDDVVAANLLAMESPKVGKGEVVNIGAGNNVSVNTIAGLIEGPSVHIEPRLEPHDTRADNRKARELLGWEPRIRIDEGIAELKKEMGVE</sequence>
<evidence type="ECO:0000259" key="2">
    <source>
        <dbReference type="Pfam" id="PF01370"/>
    </source>
</evidence>
<name>A0A0G2B1X0_9BACT</name>
<dbReference type="PANTHER" id="PTHR43000">
    <property type="entry name" value="DTDP-D-GLUCOSE 4,6-DEHYDRATASE-RELATED"/>
    <property type="match status" value="1"/>
</dbReference>
<dbReference type="Gene3D" id="3.40.50.720">
    <property type="entry name" value="NAD(P)-binding Rossmann-like Domain"/>
    <property type="match status" value="1"/>
</dbReference>
<dbReference type="Gene3D" id="3.90.25.10">
    <property type="entry name" value="UDP-galactose 4-epimerase, domain 1"/>
    <property type="match status" value="1"/>
</dbReference>
<proteinExistence type="inferred from homology"/>
<organism evidence="3 4">
    <name type="scientific">Candidatus Kaiserbacteria bacterium GW2011_GWA2_58_9</name>
    <dbReference type="NCBI Taxonomy" id="1618672"/>
    <lineage>
        <taxon>Bacteria</taxon>
        <taxon>Candidatus Kaiseribacteriota</taxon>
    </lineage>
</organism>
<feature type="domain" description="NAD-dependent epimerase/dehydratase" evidence="2">
    <location>
        <begin position="4"/>
        <end position="237"/>
    </location>
</feature>
<accession>A0A0G2B1X0</accession>
<dbReference type="Pfam" id="PF01370">
    <property type="entry name" value="Epimerase"/>
    <property type="match status" value="1"/>
</dbReference>
<comment type="similarity">
    <text evidence="1">Belongs to the NAD(P)-dependent epimerase/dehydratase family.</text>
</comment>
<protein>
    <submittedName>
        <fullName evidence="3">UDP-glucose 4-epimerase</fullName>
    </submittedName>
</protein>
<dbReference type="AlphaFoldDB" id="A0A0G2B1X0"/>
<dbReference type="SUPFAM" id="SSF51735">
    <property type="entry name" value="NAD(P)-binding Rossmann-fold domains"/>
    <property type="match status" value="1"/>
</dbReference>
<dbReference type="Proteomes" id="UP000034789">
    <property type="component" value="Unassembled WGS sequence"/>
</dbReference>
<dbReference type="InterPro" id="IPR001509">
    <property type="entry name" value="Epimerase_deHydtase"/>
</dbReference>
<evidence type="ECO:0000313" key="3">
    <source>
        <dbReference type="EMBL" id="KKW47907.1"/>
    </source>
</evidence>